<dbReference type="Pfam" id="PF00109">
    <property type="entry name" value="ketoacyl-synt"/>
    <property type="match status" value="1"/>
</dbReference>
<organism evidence="7 8">
    <name type="scientific">Yersinia rohdei</name>
    <dbReference type="NCBI Taxonomy" id="29485"/>
    <lineage>
        <taxon>Bacteria</taxon>
        <taxon>Pseudomonadati</taxon>
        <taxon>Pseudomonadota</taxon>
        <taxon>Gammaproteobacteria</taxon>
        <taxon>Enterobacterales</taxon>
        <taxon>Yersiniaceae</taxon>
        <taxon>Yersinia</taxon>
    </lineage>
</organism>
<dbReference type="InterPro" id="IPR050091">
    <property type="entry name" value="PKS_NRPS_Biosynth_Enz"/>
</dbReference>
<evidence type="ECO:0000256" key="5">
    <source>
        <dbReference type="RuleBase" id="RU003694"/>
    </source>
</evidence>
<dbReference type="SUPFAM" id="SSF53901">
    <property type="entry name" value="Thiolase-like"/>
    <property type="match status" value="1"/>
</dbReference>
<keyword evidence="3" id="KW-0597">Phosphoprotein</keyword>
<keyword evidence="4 5" id="KW-0808">Transferase</keyword>
<dbReference type="PROSITE" id="PS00606">
    <property type="entry name" value="KS3_1"/>
    <property type="match status" value="1"/>
</dbReference>
<dbReference type="CDD" id="cd00833">
    <property type="entry name" value="PKS"/>
    <property type="match status" value="1"/>
</dbReference>
<feature type="domain" description="Ketosynthase family 3 (KS3)" evidence="6">
    <location>
        <begin position="5"/>
        <end position="373"/>
    </location>
</feature>
<dbReference type="InterPro" id="IPR014031">
    <property type="entry name" value="Ketoacyl_synth_C"/>
</dbReference>
<dbReference type="Proteomes" id="UP000031914">
    <property type="component" value="Chromosome"/>
</dbReference>
<reference evidence="7 8" key="1">
    <citation type="journal article" date="2015" name="Genome Announc.">
        <title>Thirty-Two Complete Genome Assemblies of Nine Yersinia Species, Including Y. pestis, Y. pseudotuberculosis, and Y. enterocolitica.</title>
        <authorList>
            <person name="Johnson S.L."/>
            <person name="Daligault H.E."/>
            <person name="Davenport K.W."/>
            <person name="Jaissle J."/>
            <person name="Frey K.G."/>
            <person name="Ladner J.T."/>
            <person name="Broomall S.M."/>
            <person name="Bishop-Lilly K.A."/>
            <person name="Bruce D.C."/>
            <person name="Coyne S.R."/>
            <person name="Gibbons H.S."/>
            <person name="Lo C.C."/>
            <person name="Munk A.C."/>
            <person name="Rosenzweig C.N."/>
            <person name="Koroleva G.I."/>
            <person name="Palacios G.F."/>
            <person name="Redden C.L."/>
            <person name="Xu Y."/>
            <person name="Minogue T.D."/>
            <person name="Chain P.S."/>
        </authorList>
    </citation>
    <scope>NUCLEOTIDE SEQUENCE [LARGE SCALE GENOMIC DNA]</scope>
    <source>
        <strain evidence="7 8">YRA</strain>
    </source>
</reference>
<dbReference type="EMBL" id="CP009787">
    <property type="protein sequence ID" value="AJJ10532.1"/>
    <property type="molecule type" value="Genomic_DNA"/>
</dbReference>
<evidence type="ECO:0000259" key="6">
    <source>
        <dbReference type="PROSITE" id="PS52004"/>
    </source>
</evidence>
<accession>A0ABM5SBU3</accession>
<dbReference type="PROSITE" id="PS52004">
    <property type="entry name" value="KS3_2"/>
    <property type="match status" value="1"/>
</dbReference>
<keyword evidence="2" id="KW-0596">Phosphopantetheine</keyword>
<evidence type="ECO:0000313" key="8">
    <source>
        <dbReference type="Proteomes" id="UP000031914"/>
    </source>
</evidence>
<dbReference type="SMART" id="SM00825">
    <property type="entry name" value="PKS_KS"/>
    <property type="match status" value="1"/>
</dbReference>
<dbReference type="PANTHER" id="PTHR43775:SF37">
    <property type="entry name" value="SI:DKEY-61P9.11"/>
    <property type="match status" value="1"/>
</dbReference>
<evidence type="ECO:0000256" key="3">
    <source>
        <dbReference type="ARBA" id="ARBA00022553"/>
    </source>
</evidence>
<dbReference type="Pfam" id="PF02801">
    <property type="entry name" value="Ketoacyl-synt_C"/>
    <property type="match status" value="1"/>
</dbReference>
<comment type="pathway">
    <text evidence="1">Lipid metabolism; fatty acid biosynthesis.</text>
</comment>
<dbReference type="InterPro" id="IPR016039">
    <property type="entry name" value="Thiolase-like"/>
</dbReference>
<gene>
    <name evidence="7" type="ORF">CH64_297</name>
</gene>
<evidence type="ECO:0000256" key="4">
    <source>
        <dbReference type="ARBA" id="ARBA00022679"/>
    </source>
</evidence>
<evidence type="ECO:0000256" key="2">
    <source>
        <dbReference type="ARBA" id="ARBA00022450"/>
    </source>
</evidence>
<protein>
    <recommendedName>
        <fullName evidence="6">Ketosynthase family 3 (KS3) domain-containing protein</fullName>
    </recommendedName>
</protein>
<name>A0ABM5SBU3_YERRO</name>
<comment type="similarity">
    <text evidence="5">Belongs to the thiolase-like superfamily. Beta-ketoacyl-ACP synthases family.</text>
</comment>
<dbReference type="PANTHER" id="PTHR43775">
    <property type="entry name" value="FATTY ACID SYNTHASE"/>
    <property type="match status" value="1"/>
</dbReference>
<proteinExistence type="inferred from homology"/>
<dbReference type="InterPro" id="IPR018201">
    <property type="entry name" value="Ketoacyl_synth_AS"/>
</dbReference>
<dbReference type="GeneID" id="45569155"/>
<evidence type="ECO:0000313" key="7">
    <source>
        <dbReference type="EMBL" id="AJJ10532.1"/>
    </source>
</evidence>
<evidence type="ECO:0000256" key="1">
    <source>
        <dbReference type="ARBA" id="ARBA00005194"/>
    </source>
</evidence>
<dbReference type="RefSeq" id="WP_004716671.1">
    <property type="nucleotide sequence ID" value="NZ_CP009787.1"/>
</dbReference>
<sequence>MIETKEPIAIIGIGCRMPGNAFSPNDLWNILFAGIDGITEVPDDRWNNAEYYDPDPNKAGKARVSKGGFINEMDQFDNEFFNIYPSEADSIDPQQRLLLQTTFEALEDSGDILARFRGSQTAVYIGTSGNDYQDIQASPDNRYRISPQSSMGSVQTSLANRISYLYNLKGPSITLDTACSASLVAVHLACQSIWHREAAQAIAGGVNIMINPATTIMLSKGNFLSPDGACKSFDESGNGYVRSEGVGLVYLKPLTQALADCNKIYGLIRGSACNSDGFTAIGFTTPNPTAQTAMLQDAYQDAGINVNRVQFIEAHGTGTSVGDPLETKAFSNIFGDRPADKPLLIGSIKSNIGHLEWGGRYRRFNQASPVSSS</sequence>
<dbReference type="Gene3D" id="3.40.47.10">
    <property type="match status" value="1"/>
</dbReference>
<dbReference type="InterPro" id="IPR020841">
    <property type="entry name" value="PKS_Beta-ketoAc_synthase_dom"/>
</dbReference>
<dbReference type="InterPro" id="IPR014030">
    <property type="entry name" value="Ketoacyl_synth_N"/>
</dbReference>
<keyword evidence="8" id="KW-1185">Reference proteome</keyword>